<evidence type="ECO:0000313" key="2">
    <source>
        <dbReference type="EMBL" id="KAH8107764.1"/>
    </source>
</evidence>
<comment type="caution">
    <text evidence="2">The sequence shown here is derived from an EMBL/GenBank/DDBJ whole genome shotgun (WGS) entry which is preliminary data.</text>
</comment>
<keyword evidence="3" id="KW-1185">Reference proteome</keyword>
<evidence type="ECO:0000313" key="3">
    <source>
        <dbReference type="Proteomes" id="UP000813824"/>
    </source>
</evidence>
<protein>
    <submittedName>
        <fullName evidence="2">Uncharacterized protein</fullName>
    </submittedName>
</protein>
<name>A0A8K0XUX7_9AGAR</name>
<feature type="non-terminal residue" evidence="2">
    <location>
        <position position="1"/>
    </location>
</feature>
<sequence>MQLPTLTDVHIRTVQDAHKLFFAVQQGLLPKIERRLDAHERSALKPGNVYVWEEKGPGTVGGDGGGGGYAVTMERFTEGKSWTASRDFLMYYESTKKKKGDRDEAPQRARSLENQIIREGERDLYIKLTYSVFRTDDTDVNSASTSAAGAAQSKDRKKPKKWHLNAYFTKFTEGQLRTIDDIPMLRDLRVPDGLYKTARTTAKSSNTGGGAGGVQRTYAPFPSSHPRTLRSAP</sequence>
<feature type="region of interest" description="Disordered" evidence="1">
    <location>
        <begin position="199"/>
        <end position="233"/>
    </location>
</feature>
<organism evidence="2 3">
    <name type="scientific">Cristinia sonorae</name>
    <dbReference type="NCBI Taxonomy" id="1940300"/>
    <lineage>
        <taxon>Eukaryota</taxon>
        <taxon>Fungi</taxon>
        <taxon>Dikarya</taxon>
        <taxon>Basidiomycota</taxon>
        <taxon>Agaricomycotina</taxon>
        <taxon>Agaricomycetes</taxon>
        <taxon>Agaricomycetidae</taxon>
        <taxon>Agaricales</taxon>
        <taxon>Pleurotineae</taxon>
        <taxon>Stephanosporaceae</taxon>
        <taxon>Cristinia</taxon>
    </lineage>
</organism>
<dbReference type="PANTHER" id="PTHR28027">
    <property type="entry name" value="TRANSCRIPTIONAL REGULATOR MIT1"/>
    <property type="match status" value="1"/>
</dbReference>
<proteinExistence type="predicted"/>
<reference evidence="2" key="1">
    <citation type="journal article" date="2021" name="New Phytol.">
        <title>Evolutionary innovations through gain and loss of genes in the ectomycorrhizal Boletales.</title>
        <authorList>
            <person name="Wu G."/>
            <person name="Miyauchi S."/>
            <person name="Morin E."/>
            <person name="Kuo A."/>
            <person name="Drula E."/>
            <person name="Varga T."/>
            <person name="Kohler A."/>
            <person name="Feng B."/>
            <person name="Cao Y."/>
            <person name="Lipzen A."/>
            <person name="Daum C."/>
            <person name="Hundley H."/>
            <person name="Pangilinan J."/>
            <person name="Johnson J."/>
            <person name="Barry K."/>
            <person name="LaButti K."/>
            <person name="Ng V."/>
            <person name="Ahrendt S."/>
            <person name="Min B."/>
            <person name="Choi I.G."/>
            <person name="Park H."/>
            <person name="Plett J.M."/>
            <person name="Magnuson J."/>
            <person name="Spatafora J.W."/>
            <person name="Nagy L.G."/>
            <person name="Henrissat B."/>
            <person name="Grigoriev I.V."/>
            <person name="Yang Z.L."/>
            <person name="Xu J."/>
            <person name="Martin F.M."/>
        </authorList>
    </citation>
    <scope>NUCLEOTIDE SEQUENCE</scope>
    <source>
        <strain evidence="2">KKN 215</strain>
    </source>
</reference>
<dbReference type="OrthoDB" id="5572844at2759"/>
<dbReference type="AlphaFoldDB" id="A0A8K0XUX7"/>
<dbReference type="InterPro" id="IPR018608">
    <property type="entry name" value="Gti1/Pac2"/>
</dbReference>
<dbReference type="EMBL" id="JAEVFJ010000001">
    <property type="protein sequence ID" value="KAH8107764.1"/>
    <property type="molecule type" value="Genomic_DNA"/>
</dbReference>
<dbReference type="Pfam" id="PF09729">
    <property type="entry name" value="Gti1_Pac2"/>
    <property type="match status" value="1"/>
</dbReference>
<dbReference type="GO" id="GO:0003677">
    <property type="term" value="F:DNA binding"/>
    <property type="evidence" value="ECO:0007669"/>
    <property type="project" value="TreeGrafter"/>
</dbReference>
<gene>
    <name evidence="2" type="ORF">BXZ70DRAFT_865117</name>
</gene>
<dbReference type="PANTHER" id="PTHR28027:SF1">
    <property type="entry name" value="CAMP INDEPENDENT REGULATORY PROTEIN (AFU_ORTHOLOGUE AFUA_3G09640)"/>
    <property type="match status" value="1"/>
</dbReference>
<evidence type="ECO:0000256" key="1">
    <source>
        <dbReference type="SAM" id="MobiDB-lite"/>
    </source>
</evidence>
<accession>A0A8K0XUX7</accession>
<dbReference type="Proteomes" id="UP000813824">
    <property type="component" value="Unassembled WGS sequence"/>
</dbReference>